<accession>A0A0D8XDC3</accession>
<evidence type="ECO:0000313" key="2">
    <source>
        <dbReference type="Proteomes" id="UP000053766"/>
    </source>
</evidence>
<sequence length="342" mass="38161">MELHHKITFTSFGHRHNNDLLHVTEQSGGHTEGLLKLWKVQYFVFKDFAIAKYHIALNIGKGPLSDLVFNPASVLQEVVASGTPCPSPLVLPEKWNDQVMLTQRNLQASRILLSSVCAHASTLDDLWYFCLLTCQHIAWLLAMRPSSVGTFLCERSEIDQQSKCGNVISSAALAEIPTLAALFDKIPCVSVSLTDGSLLMALNALTRLSDENIAVAATGRECSLFPVAMLLRFCSLNLHRQQICGHTTPFLRDWAAVALSSMIKQAFKTKTSISEMEHQFQTLNTLQLMCSIHQSDVQRRQLDCLMTLLQTDGSQLKPDIWQHVIHMIAVVVDEESCYQVVN</sequence>
<evidence type="ECO:0000313" key="1">
    <source>
        <dbReference type="EMBL" id="KJH42630.1"/>
    </source>
</evidence>
<organism evidence="1 2">
    <name type="scientific">Dictyocaulus viviparus</name>
    <name type="common">Bovine lungworm</name>
    <dbReference type="NCBI Taxonomy" id="29172"/>
    <lineage>
        <taxon>Eukaryota</taxon>
        <taxon>Metazoa</taxon>
        <taxon>Ecdysozoa</taxon>
        <taxon>Nematoda</taxon>
        <taxon>Chromadorea</taxon>
        <taxon>Rhabditida</taxon>
        <taxon>Rhabditina</taxon>
        <taxon>Rhabditomorpha</taxon>
        <taxon>Strongyloidea</taxon>
        <taxon>Metastrongylidae</taxon>
        <taxon>Dictyocaulus</taxon>
    </lineage>
</organism>
<protein>
    <submittedName>
        <fullName evidence="1">Uncharacterized protein</fullName>
    </submittedName>
</protein>
<dbReference type="EMBL" id="KN716644">
    <property type="protein sequence ID" value="KJH42630.1"/>
    <property type="molecule type" value="Genomic_DNA"/>
</dbReference>
<dbReference type="OrthoDB" id="294853at2759"/>
<name>A0A0D8XDC3_DICVI</name>
<proteinExistence type="predicted"/>
<dbReference type="Proteomes" id="UP000053766">
    <property type="component" value="Unassembled WGS sequence"/>
</dbReference>
<gene>
    <name evidence="1" type="ORF">DICVIV_11379</name>
</gene>
<dbReference type="STRING" id="29172.A0A0D8XDC3"/>
<reference evidence="1 2" key="1">
    <citation type="submission" date="2013-11" db="EMBL/GenBank/DDBJ databases">
        <title>Draft genome of the bovine lungworm Dictyocaulus viviparus.</title>
        <authorList>
            <person name="Mitreva M."/>
        </authorList>
    </citation>
    <scope>NUCLEOTIDE SEQUENCE [LARGE SCALE GENOMIC DNA]</scope>
    <source>
        <strain evidence="1 2">HannoverDv2000</strain>
    </source>
</reference>
<dbReference type="AlphaFoldDB" id="A0A0D8XDC3"/>
<keyword evidence="2" id="KW-1185">Reference proteome</keyword>
<reference evidence="2" key="2">
    <citation type="journal article" date="2016" name="Sci. Rep.">
        <title>Dictyocaulus viviparus genome, variome and transcriptome elucidate lungworm biology and support future intervention.</title>
        <authorList>
            <person name="McNulty S.N."/>
            <person name="Strube C."/>
            <person name="Rosa B.A."/>
            <person name="Martin J.C."/>
            <person name="Tyagi R."/>
            <person name="Choi Y.J."/>
            <person name="Wang Q."/>
            <person name="Hallsworth Pepin K."/>
            <person name="Zhang X."/>
            <person name="Ozersky P."/>
            <person name="Wilson R.K."/>
            <person name="Sternberg P.W."/>
            <person name="Gasser R.B."/>
            <person name="Mitreva M."/>
        </authorList>
    </citation>
    <scope>NUCLEOTIDE SEQUENCE [LARGE SCALE GENOMIC DNA]</scope>
    <source>
        <strain evidence="2">HannoverDv2000</strain>
    </source>
</reference>